<keyword evidence="3" id="KW-0804">Transcription</keyword>
<name>A0ABU1RLW3_9GAMM</name>
<evidence type="ECO:0000313" key="6">
    <source>
        <dbReference type="Proteomes" id="UP001254759"/>
    </source>
</evidence>
<evidence type="ECO:0000313" key="5">
    <source>
        <dbReference type="EMBL" id="MDR6839761.1"/>
    </source>
</evidence>
<evidence type="ECO:0000256" key="3">
    <source>
        <dbReference type="ARBA" id="ARBA00023163"/>
    </source>
</evidence>
<proteinExistence type="predicted"/>
<protein>
    <submittedName>
        <fullName evidence="5">AraC-like DNA-binding protein</fullName>
    </submittedName>
</protein>
<dbReference type="PANTHER" id="PTHR47894:SF1">
    <property type="entry name" value="HTH-TYPE TRANSCRIPTIONAL REGULATOR VQSM"/>
    <property type="match status" value="1"/>
</dbReference>
<keyword evidence="1" id="KW-0805">Transcription regulation</keyword>
<evidence type="ECO:0000256" key="1">
    <source>
        <dbReference type="ARBA" id="ARBA00023015"/>
    </source>
</evidence>
<feature type="domain" description="HTH araC/xylS-type" evidence="4">
    <location>
        <begin position="249"/>
        <end position="346"/>
    </location>
</feature>
<dbReference type="InterPro" id="IPR009057">
    <property type="entry name" value="Homeodomain-like_sf"/>
</dbReference>
<dbReference type="InterPro" id="IPR032687">
    <property type="entry name" value="AraC-type_N"/>
</dbReference>
<reference evidence="5 6" key="1">
    <citation type="submission" date="2023-07" db="EMBL/GenBank/DDBJ databases">
        <title>Sorghum-associated microbial communities from plants grown in Nebraska, USA.</title>
        <authorList>
            <person name="Schachtman D."/>
        </authorList>
    </citation>
    <scope>NUCLEOTIDE SEQUENCE [LARGE SCALE GENOMIC DNA]</scope>
    <source>
        <strain evidence="5 6">BE107</strain>
    </source>
</reference>
<dbReference type="Gene3D" id="1.10.10.60">
    <property type="entry name" value="Homeodomain-like"/>
    <property type="match status" value="1"/>
</dbReference>
<evidence type="ECO:0000256" key="2">
    <source>
        <dbReference type="ARBA" id="ARBA00023125"/>
    </source>
</evidence>
<evidence type="ECO:0000259" key="4">
    <source>
        <dbReference type="PROSITE" id="PS01124"/>
    </source>
</evidence>
<keyword evidence="6" id="KW-1185">Reference proteome</keyword>
<comment type="caution">
    <text evidence="5">The sequence shown here is derived from an EMBL/GenBank/DDBJ whole genome shotgun (WGS) entry which is preliminary data.</text>
</comment>
<dbReference type="Pfam" id="PF12833">
    <property type="entry name" value="HTH_18"/>
    <property type="match status" value="1"/>
</dbReference>
<dbReference type="EMBL" id="JAVDTT010000001">
    <property type="protein sequence ID" value="MDR6839761.1"/>
    <property type="molecule type" value="Genomic_DNA"/>
</dbReference>
<organism evidence="5 6">
    <name type="scientific">Pseudoxanthomonas sacheonensis</name>
    <dbReference type="NCBI Taxonomy" id="443615"/>
    <lineage>
        <taxon>Bacteria</taxon>
        <taxon>Pseudomonadati</taxon>
        <taxon>Pseudomonadota</taxon>
        <taxon>Gammaproteobacteria</taxon>
        <taxon>Lysobacterales</taxon>
        <taxon>Lysobacteraceae</taxon>
        <taxon>Pseudoxanthomonas</taxon>
    </lineage>
</organism>
<dbReference type="PROSITE" id="PS01124">
    <property type="entry name" value="HTH_ARAC_FAMILY_2"/>
    <property type="match status" value="1"/>
</dbReference>
<dbReference type="InterPro" id="IPR018060">
    <property type="entry name" value="HTH_AraC"/>
</dbReference>
<keyword evidence="2" id="KW-0238">DNA-binding</keyword>
<dbReference type="PANTHER" id="PTHR47894">
    <property type="entry name" value="HTH-TYPE TRANSCRIPTIONAL REGULATOR GADX"/>
    <property type="match status" value="1"/>
</dbReference>
<dbReference type="SUPFAM" id="SSF46689">
    <property type="entry name" value="Homeodomain-like"/>
    <property type="match status" value="1"/>
</dbReference>
<dbReference type="Pfam" id="PF12625">
    <property type="entry name" value="Arabinose_bd"/>
    <property type="match status" value="1"/>
</dbReference>
<gene>
    <name evidence="5" type="ORF">J2W94_000025</name>
</gene>
<dbReference type="RefSeq" id="WP_310089571.1">
    <property type="nucleotide sequence ID" value="NZ_JAVDTT010000001.1"/>
</dbReference>
<accession>A0ABU1RLW3</accession>
<dbReference type="Proteomes" id="UP001254759">
    <property type="component" value="Unassembled WGS sequence"/>
</dbReference>
<sequence>MRVTTDPVNEARLAAAVIPTNMLCHLVQLAREREMDSTPWFKGMRLDPHEIDDPATRVSYRQASEIVARALAALAQPDLGLVVGCRQDVGNFGLLGLAMKTAPTFGEAVLLGMTYQRTTGAMLDIDTDTSNTGEVAMTARAPVIMPAILPFLCEEMFASSLMVARELVGPEFRPLRLELTYPAPAYAGKYAELFQCELHFDRPCNAMVIDSRWMALKFPTYNAVNARQVLDLCERQLADIASPQSELAATVERFLRQHVRENPPLSAIAGVMHLSERTLRRQLAADGISFSRLHDRIRTERALELLHDHNLTISQVGSRIGFADAREFRRAFKRWTGHTPSEAREQMA</sequence>
<dbReference type="SMART" id="SM00342">
    <property type="entry name" value="HTH_ARAC"/>
    <property type="match status" value="1"/>
</dbReference>